<gene>
    <name evidence="1" type="ORF">URODEC1_LOCUS109060</name>
</gene>
<proteinExistence type="predicted"/>
<evidence type="ECO:0000313" key="1">
    <source>
        <dbReference type="EMBL" id="CAL5082073.1"/>
    </source>
</evidence>
<reference evidence="1 2" key="2">
    <citation type="submission" date="2024-10" db="EMBL/GenBank/DDBJ databases">
        <authorList>
            <person name="Ryan C."/>
        </authorList>
    </citation>
    <scope>NUCLEOTIDE SEQUENCE [LARGE SCALE GENOMIC DNA]</scope>
</reference>
<dbReference type="EMBL" id="OZ075117">
    <property type="protein sequence ID" value="CAL5082073.1"/>
    <property type="molecule type" value="Genomic_DNA"/>
</dbReference>
<evidence type="ECO:0000313" key="2">
    <source>
        <dbReference type="Proteomes" id="UP001497457"/>
    </source>
</evidence>
<protein>
    <submittedName>
        <fullName evidence="1">Uncharacterized protein</fullName>
    </submittedName>
</protein>
<organism evidence="1 2">
    <name type="scientific">Urochloa decumbens</name>
    <dbReference type="NCBI Taxonomy" id="240449"/>
    <lineage>
        <taxon>Eukaryota</taxon>
        <taxon>Viridiplantae</taxon>
        <taxon>Streptophyta</taxon>
        <taxon>Embryophyta</taxon>
        <taxon>Tracheophyta</taxon>
        <taxon>Spermatophyta</taxon>
        <taxon>Magnoliopsida</taxon>
        <taxon>Liliopsida</taxon>
        <taxon>Poales</taxon>
        <taxon>Poaceae</taxon>
        <taxon>PACMAD clade</taxon>
        <taxon>Panicoideae</taxon>
        <taxon>Panicodae</taxon>
        <taxon>Paniceae</taxon>
        <taxon>Melinidinae</taxon>
        <taxon>Urochloa</taxon>
    </lineage>
</organism>
<name>A0ABC9FUU7_9POAL</name>
<dbReference type="Proteomes" id="UP001497457">
    <property type="component" value="Chromosome 7b"/>
</dbReference>
<keyword evidence="2" id="KW-1185">Reference proteome</keyword>
<reference evidence="2" key="1">
    <citation type="submission" date="2024-06" db="EMBL/GenBank/DDBJ databases">
        <authorList>
            <person name="Ryan C."/>
        </authorList>
    </citation>
    <scope>NUCLEOTIDE SEQUENCE [LARGE SCALE GENOMIC DNA]</scope>
</reference>
<accession>A0ABC9FUU7</accession>
<dbReference type="AlphaFoldDB" id="A0ABC9FUU7"/>
<sequence>MSKVRRSARLAKKSAMPAMKKAQINLCRQLGLTDDERAPIEQVLIDYIKMYSDPLPQDIVAVLSTFFGIHNEFEQQLDEAMMEFAGIGFDDVHEGINDNDA</sequence>